<dbReference type="PROSITE" id="PS51857">
    <property type="entry name" value="CSD_2"/>
    <property type="match status" value="1"/>
</dbReference>
<evidence type="ECO:0000256" key="1">
    <source>
        <dbReference type="SAM" id="MobiDB-lite"/>
    </source>
</evidence>
<dbReference type="Proteomes" id="UP000560658">
    <property type="component" value="Unassembled WGS sequence"/>
</dbReference>
<dbReference type="CDD" id="cd04458">
    <property type="entry name" value="CSP_CDS"/>
    <property type="match status" value="1"/>
</dbReference>
<comment type="caution">
    <text evidence="3">The sequence shown here is derived from an EMBL/GenBank/DDBJ whole genome shotgun (WGS) entry which is preliminary data.</text>
</comment>
<keyword evidence="4" id="KW-1185">Reference proteome</keyword>
<evidence type="ECO:0000313" key="3">
    <source>
        <dbReference type="EMBL" id="MBB4045372.1"/>
    </source>
</evidence>
<sequence length="144" mass="16518">MAVSFNKRELQKKKEQKKQEKLKRKEERKASASGSFDDMIAYVDENGMITDTPPDPNKKQEIEIENIEVSTPKKEFVEEVPLIGRVDFFNPDKGFGFIKNTTNTEKYFFHISNAPANIAEGNKVSYELERGDRGMNAVKIVLEK</sequence>
<dbReference type="RefSeq" id="WP_044162588.1">
    <property type="nucleotide sequence ID" value="NZ_JACIER010000014.1"/>
</dbReference>
<proteinExistence type="predicted"/>
<dbReference type="Gene3D" id="2.40.50.140">
    <property type="entry name" value="Nucleic acid-binding proteins"/>
    <property type="match status" value="1"/>
</dbReference>
<dbReference type="AlphaFoldDB" id="A0A840DAF8"/>
<reference evidence="3" key="1">
    <citation type="submission" date="2020-08" db="EMBL/GenBank/DDBJ databases">
        <title>Genomic Encyclopedia of Type Strains, Phase IV (KMG-IV): sequencing the most valuable type-strain genomes for metagenomic binning, comparative biology and taxonomic classification.</title>
        <authorList>
            <person name="Goeker M."/>
        </authorList>
    </citation>
    <scope>NUCLEOTIDE SEQUENCE [LARGE SCALE GENOMIC DNA]</scope>
    <source>
        <strain evidence="3">DSM 105720</strain>
    </source>
</reference>
<protein>
    <submittedName>
        <fullName evidence="3">Cold shock CspA family protein</fullName>
    </submittedName>
</protein>
<accession>A0A840DAF8</accession>
<dbReference type="PRINTS" id="PR00050">
    <property type="entry name" value="COLDSHOCK"/>
</dbReference>
<dbReference type="Pfam" id="PF00313">
    <property type="entry name" value="CSD"/>
    <property type="match status" value="1"/>
</dbReference>
<dbReference type="InterPro" id="IPR012340">
    <property type="entry name" value="NA-bd_OB-fold"/>
</dbReference>
<evidence type="ECO:0000259" key="2">
    <source>
        <dbReference type="PROSITE" id="PS51857"/>
    </source>
</evidence>
<dbReference type="InterPro" id="IPR002059">
    <property type="entry name" value="CSP_DNA-bd"/>
</dbReference>
<gene>
    <name evidence="3" type="ORF">GGR06_003184</name>
</gene>
<evidence type="ECO:0000313" key="4">
    <source>
        <dbReference type="Proteomes" id="UP000560658"/>
    </source>
</evidence>
<feature type="compositionally biased region" description="Basic and acidic residues" evidence="1">
    <location>
        <begin position="1"/>
        <end position="30"/>
    </location>
</feature>
<dbReference type="SUPFAM" id="SSF50249">
    <property type="entry name" value="Nucleic acid-binding proteins"/>
    <property type="match status" value="1"/>
</dbReference>
<dbReference type="EMBL" id="JACIER010000014">
    <property type="protein sequence ID" value="MBB4045372.1"/>
    <property type="molecule type" value="Genomic_DNA"/>
</dbReference>
<feature type="region of interest" description="Disordered" evidence="1">
    <location>
        <begin position="1"/>
        <end position="38"/>
    </location>
</feature>
<name>A0A840DAF8_9BACE</name>
<dbReference type="GO" id="GO:0003676">
    <property type="term" value="F:nucleic acid binding"/>
    <property type="evidence" value="ECO:0007669"/>
    <property type="project" value="InterPro"/>
</dbReference>
<organism evidence="3 4">
    <name type="scientific">Bacteroides reticulotermitis</name>
    <dbReference type="NCBI Taxonomy" id="1133319"/>
    <lineage>
        <taxon>Bacteria</taxon>
        <taxon>Pseudomonadati</taxon>
        <taxon>Bacteroidota</taxon>
        <taxon>Bacteroidia</taxon>
        <taxon>Bacteroidales</taxon>
        <taxon>Bacteroidaceae</taxon>
        <taxon>Bacteroides</taxon>
    </lineage>
</organism>
<feature type="domain" description="CSD" evidence="2">
    <location>
        <begin position="81"/>
        <end position="142"/>
    </location>
</feature>